<name>A0A1H0EVR7_9HYPH</name>
<evidence type="ECO:0000313" key="3">
    <source>
        <dbReference type="Proteomes" id="UP000198793"/>
    </source>
</evidence>
<dbReference type="AlphaFoldDB" id="A0A1H0EVR7"/>
<dbReference type="PANTHER" id="PTHR45947">
    <property type="entry name" value="SULFOQUINOVOSYL TRANSFERASE SQD2"/>
    <property type="match status" value="1"/>
</dbReference>
<dbReference type="PANTHER" id="PTHR45947:SF3">
    <property type="entry name" value="SULFOQUINOVOSYL TRANSFERASE SQD2"/>
    <property type="match status" value="1"/>
</dbReference>
<reference evidence="2 3" key="1">
    <citation type="submission" date="2016-10" db="EMBL/GenBank/DDBJ databases">
        <authorList>
            <person name="de Groot N.N."/>
        </authorList>
    </citation>
    <scope>NUCLEOTIDE SEQUENCE [LARGE SCALE GENOMIC DNA]</scope>
    <source>
        <strain evidence="3">L7-484,KACC 16230,DSM 25025</strain>
    </source>
</reference>
<evidence type="ECO:0000256" key="1">
    <source>
        <dbReference type="SAM" id="MobiDB-lite"/>
    </source>
</evidence>
<dbReference type="RefSeq" id="WP_090670264.1">
    <property type="nucleotide sequence ID" value="NZ_FNIT01000002.1"/>
</dbReference>
<keyword evidence="3" id="KW-1185">Reference proteome</keyword>
<organism evidence="2 3">
    <name type="scientific">Aureimonas jatrophae</name>
    <dbReference type="NCBI Taxonomy" id="1166073"/>
    <lineage>
        <taxon>Bacteria</taxon>
        <taxon>Pseudomonadati</taxon>
        <taxon>Pseudomonadota</taxon>
        <taxon>Alphaproteobacteria</taxon>
        <taxon>Hyphomicrobiales</taxon>
        <taxon>Aurantimonadaceae</taxon>
        <taxon>Aureimonas</taxon>
    </lineage>
</organism>
<gene>
    <name evidence="2" type="ORF">SAMN05192530_102241</name>
</gene>
<sequence length="380" mass="40724">MPSDPPALRPPLSFYAPLKSPDDPVPSGDRTVARLLLAALERAGLAPKLASRFRSFSGDGTAQNALLAAGADEAERVYGALEPLPEARRPRLWLTYHSYYKAPDLIGPVVSRRLAIPYVLVEASHADKRAGGPFDLFHRRAADAVRAADLHLVLNRRDEEGLRRLRGGGNGIVRLAPFVGETGPSDPAPLSENGPLRLVTVAMMRPGDKFSSYRILADALGRAPCDWVLDVAGDGAARGEVEAAFAPLAERVRFHGLVTEPDRLAALVREADLLAWPGVNEAFGMTYLEAARYGRPALAMRYGGVPEVVEDGVSGLLVDAGDADAYALALEHLALDRARLRRLGAGARERSESVHGFDAAARRLSQTLAPLLSRSPVCAS</sequence>
<dbReference type="EMBL" id="FNIT01000002">
    <property type="protein sequence ID" value="SDN86433.1"/>
    <property type="molecule type" value="Genomic_DNA"/>
</dbReference>
<protein>
    <submittedName>
        <fullName evidence="2">Glycosyltransferase involved in cell wall bisynthesis</fullName>
    </submittedName>
</protein>
<dbReference type="STRING" id="1166073.SAMN05192530_102241"/>
<dbReference type="Gene3D" id="3.40.50.2000">
    <property type="entry name" value="Glycogen Phosphorylase B"/>
    <property type="match status" value="2"/>
</dbReference>
<dbReference type="CDD" id="cd03801">
    <property type="entry name" value="GT4_PimA-like"/>
    <property type="match status" value="1"/>
</dbReference>
<evidence type="ECO:0000313" key="2">
    <source>
        <dbReference type="EMBL" id="SDN86433.1"/>
    </source>
</evidence>
<dbReference type="GO" id="GO:0016758">
    <property type="term" value="F:hexosyltransferase activity"/>
    <property type="evidence" value="ECO:0007669"/>
    <property type="project" value="TreeGrafter"/>
</dbReference>
<proteinExistence type="predicted"/>
<accession>A0A1H0EVR7</accession>
<feature type="region of interest" description="Disordered" evidence="1">
    <location>
        <begin position="1"/>
        <end position="27"/>
    </location>
</feature>
<dbReference type="Proteomes" id="UP000198793">
    <property type="component" value="Unassembled WGS sequence"/>
</dbReference>
<dbReference type="Pfam" id="PF13692">
    <property type="entry name" value="Glyco_trans_1_4"/>
    <property type="match status" value="1"/>
</dbReference>
<dbReference type="SUPFAM" id="SSF53756">
    <property type="entry name" value="UDP-Glycosyltransferase/glycogen phosphorylase"/>
    <property type="match status" value="1"/>
</dbReference>
<keyword evidence="2" id="KW-0808">Transferase</keyword>
<dbReference type="OrthoDB" id="5443996at2"/>
<dbReference type="InterPro" id="IPR050194">
    <property type="entry name" value="Glycosyltransferase_grp1"/>
</dbReference>